<name>A0A6A7AUU2_9PLEO</name>
<keyword evidence="3" id="KW-1185">Reference proteome</keyword>
<protein>
    <submittedName>
        <fullName evidence="2">Uncharacterized protein</fullName>
    </submittedName>
</protein>
<sequence length="207" mass="22630">MCVCPTGRRWPCPTIAASGHSIASVLSFTAPGSIHGQWPDVPPAPPRNCQPLAFFPGPRRSQRPGLARPTGRNAEQHPTRSPRCCCCRHTSHSLSSRPHPGLRGLRVASYPSLKSRPAPTSAWFRPTWREDLHSVLRLLPACCTRPASKPNSDGTVPHTRRLSVLSFLRLSHLCGCGCIVALRCVALRCIVFRCALDCCCCCCCCCF</sequence>
<organism evidence="2 3">
    <name type="scientific">Plenodomus tracheiphilus IPT5</name>
    <dbReference type="NCBI Taxonomy" id="1408161"/>
    <lineage>
        <taxon>Eukaryota</taxon>
        <taxon>Fungi</taxon>
        <taxon>Dikarya</taxon>
        <taxon>Ascomycota</taxon>
        <taxon>Pezizomycotina</taxon>
        <taxon>Dothideomycetes</taxon>
        <taxon>Pleosporomycetidae</taxon>
        <taxon>Pleosporales</taxon>
        <taxon>Pleosporineae</taxon>
        <taxon>Leptosphaeriaceae</taxon>
        <taxon>Plenodomus</taxon>
    </lineage>
</organism>
<evidence type="ECO:0000313" key="3">
    <source>
        <dbReference type="Proteomes" id="UP000799423"/>
    </source>
</evidence>
<reference evidence="2" key="1">
    <citation type="submission" date="2020-01" db="EMBL/GenBank/DDBJ databases">
        <authorList>
            <consortium name="DOE Joint Genome Institute"/>
            <person name="Haridas S."/>
            <person name="Albert R."/>
            <person name="Binder M."/>
            <person name="Bloem J."/>
            <person name="Labutti K."/>
            <person name="Salamov A."/>
            <person name="Andreopoulos B."/>
            <person name="Baker S.E."/>
            <person name="Barry K."/>
            <person name="Bills G."/>
            <person name="Bluhm B.H."/>
            <person name="Cannon C."/>
            <person name="Castanera R."/>
            <person name="Culley D.E."/>
            <person name="Daum C."/>
            <person name="Ezra D."/>
            <person name="Gonzalez J.B."/>
            <person name="Henrissat B."/>
            <person name="Kuo A."/>
            <person name="Liang C."/>
            <person name="Lipzen A."/>
            <person name="Lutzoni F."/>
            <person name="Magnuson J."/>
            <person name="Mondo S."/>
            <person name="Nolan M."/>
            <person name="Ohm R."/>
            <person name="Pangilinan J."/>
            <person name="Park H.-J."/>
            <person name="Ramirez L."/>
            <person name="Alfaro M."/>
            <person name="Sun H."/>
            <person name="Tritt A."/>
            <person name="Yoshinaga Y."/>
            <person name="Zwiers L.-H."/>
            <person name="Turgeon B.G."/>
            <person name="Goodwin S.B."/>
            <person name="Spatafora J.W."/>
            <person name="Crous P.W."/>
            <person name="Grigoriev I.V."/>
        </authorList>
    </citation>
    <scope>NUCLEOTIDE SEQUENCE</scope>
    <source>
        <strain evidence="2">IPT5</strain>
    </source>
</reference>
<dbReference type="Proteomes" id="UP000799423">
    <property type="component" value="Unassembled WGS sequence"/>
</dbReference>
<dbReference type="EMBL" id="MU006329">
    <property type="protein sequence ID" value="KAF2847036.1"/>
    <property type="molecule type" value="Genomic_DNA"/>
</dbReference>
<evidence type="ECO:0000256" key="1">
    <source>
        <dbReference type="SAM" id="MobiDB-lite"/>
    </source>
</evidence>
<accession>A0A6A7AUU2</accession>
<evidence type="ECO:0000313" key="2">
    <source>
        <dbReference type="EMBL" id="KAF2847036.1"/>
    </source>
</evidence>
<feature type="region of interest" description="Disordered" evidence="1">
    <location>
        <begin position="57"/>
        <end position="80"/>
    </location>
</feature>
<proteinExistence type="predicted"/>
<gene>
    <name evidence="2" type="ORF">T440DRAFT_216265</name>
</gene>
<dbReference type="AlphaFoldDB" id="A0A6A7AUU2"/>